<dbReference type="CDD" id="cd12797">
    <property type="entry name" value="M23_peptidase"/>
    <property type="match status" value="1"/>
</dbReference>
<evidence type="ECO:0000313" key="5">
    <source>
        <dbReference type="Proteomes" id="UP000241167"/>
    </source>
</evidence>
<feature type="domain" description="M23ase beta-sheet core" evidence="3">
    <location>
        <begin position="374"/>
        <end position="469"/>
    </location>
</feature>
<keyword evidence="5" id="KW-1185">Reference proteome</keyword>
<organism evidence="4 5">
    <name type="scientific">Allosphingosinicella deserti</name>
    <dbReference type="NCBI Taxonomy" id="2116704"/>
    <lineage>
        <taxon>Bacteria</taxon>
        <taxon>Pseudomonadati</taxon>
        <taxon>Pseudomonadota</taxon>
        <taxon>Alphaproteobacteria</taxon>
        <taxon>Sphingomonadales</taxon>
        <taxon>Sphingomonadaceae</taxon>
        <taxon>Allosphingosinicella</taxon>
    </lineage>
</organism>
<dbReference type="InterPro" id="IPR016047">
    <property type="entry name" value="M23ase_b-sheet_dom"/>
</dbReference>
<evidence type="ECO:0000256" key="2">
    <source>
        <dbReference type="SAM" id="Phobius"/>
    </source>
</evidence>
<dbReference type="PANTHER" id="PTHR21666">
    <property type="entry name" value="PEPTIDASE-RELATED"/>
    <property type="match status" value="1"/>
</dbReference>
<accession>A0A2P7QS43</accession>
<sequence length="513" mass="53526">MTGRCRFCCTFETCGLRGPSRNCHRNPVDGRRNRPALRRLGFWRGRGVAAAAGTGMYQANDYPLAGGGGVAAFAPAKWPVVAMPAAVGEVRPRDRIKVRLWQASSLLLLAGTACGIVLAYDGPSVGPLPRAASAVTPAAAPALSSLEAPVSEGSLLLVGIMPGEPIDRAMARAGVGAGEAAKVRRALRNALYATDPAPGTQLRVHLGERPNFLAARPLLSARYQTSAGSTMSVARTRTGFAVEAEGLTAAERPRRWRGVVGADLLQSLRDSGLAPASARAFVDALRSRISLASLRASDRFLAVTAPSGAPLLVRLDRAAGGGIALMPWTGSDGRTAWYDMAGAGTAETRIQRPVPGPVSSGFGVRLHPILGFWRMHKGVDFRAASGTPIVATMDGRVAAAGWHGGYGRQVRIEHGGGLVSTYSHMSAIAVAPGALVRQGDRLGDVGSSGLSTGPHLHYELSRGGTAIDPLSIGSFGAHRLSGTDLDDFRLRMRHVMAAAAETVSAAPQTPLRL</sequence>
<dbReference type="Pfam" id="PF01551">
    <property type="entry name" value="Peptidase_M23"/>
    <property type="match status" value="1"/>
</dbReference>
<comment type="caution">
    <text evidence="4">The sequence shown here is derived from an EMBL/GenBank/DDBJ whole genome shotgun (WGS) entry which is preliminary data.</text>
</comment>
<dbReference type="PANTHER" id="PTHR21666:SF289">
    <property type="entry name" value="L-ALA--D-GLU ENDOPEPTIDASE"/>
    <property type="match status" value="1"/>
</dbReference>
<protein>
    <recommendedName>
        <fullName evidence="3">M23ase beta-sheet core domain-containing protein</fullName>
    </recommendedName>
</protein>
<keyword evidence="2" id="KW-1133">Transmembrane helix</keyword>
<dbReference type="SUPFAM" id="SSF51261">
    <property type="entry name" value="Duplicated hybrid motif"/>
    <property type="match status" value="1"/>
</dbReference>
<dbReference type="Proteomes" id="UP000241167">
    <property type="component" value="Unassembled WGS sequence"/>
</dbReference>
<evidence type="ECO:0000313" key="4">
    <source>
        <dbReference type="EMBL" id="PSJ40775.1"/>
    </source>
</evidence>
<name>A0A2P7QS43_9SPHN</name>
<dbReference type="InterPro" id="IPR050570">
    <property type="entry name" value="Cell_wall_metabolism_enzyme"/>
</dbReference>
<reference evidence="4 5" key="1">
    <citation type="submission" date="2018-03" db="EMBL/GenBank/DDBJ databases">
        <title>The draft genome of Sphingosinicella sp. GL-C-18.</title>
        <authorList>
            <person name="Liu L."/>
            <person name="Li L."/>
            <person name="Liang L."/>
            <person name="Zhang X."/>
            <person name="Wang T."/>
        </authorList>
    </citation>
    <scope>NUCLEOTIDE SEQUENCE [LARGE SCALE GENOMIC DNA]</scope>
    <source>
        <strain evidence="4 5">GL-C-18</strain>
    </source>
</reference>
<dbReference type="Gene3D" id="2.70.70.10">
    <property type="entry name" value="Glucose Permease (Domain IIA)"/>
    <property type="match status" value="1"/>
</dbReference>
<evidence type="ECO:0000256" key="1">
    <source>
        <dbReference type="ARBA" id="ARBA00022729"/>
    </source>
</evidence>
<feature type="transmembrane region" description="Helical" evidence="2">
    <location>
        <begin position="100"/>
        <end position="120"/>
    </location>
</feature>
<keyword evidence="1" id="KW-0732">Signal</keyword>
<dbReference type="InterPro" id="IPR011055">
    <property type="entry name" value="Dup_hybrid_motif"/>
</dbReference>
<evidence type="ECO:0000259" key="3">
    <source>
        <dbReference type="Pfam" id="PF01551"/>
    </source>
</evidence>
<keyword evidence="2" id="KW-0812">Transmembrane</keyword>
<gene>
    <name evidence="4" type="ORF">C7I55_10790</name>
</gene>
<proteinExistence type="predicted"/>
<keyword evidence="2" id="KW-0472">Membrane</keyword>
<dbReference type="EMBL" id="PXYI01000003">
    <property type="protein sequence ID" value="PSJ40775.1"/>
    <property type="molecule type" value="Genomic_DNA"/>
</dbReference>
<dbReference type="AlphaFoldDB" id="A0A2P7QS43"/>
<dbReference type="GO" id="GO:0004222">
    <property type="term" value="F:metalloendopeptidase activity"/>
    <property type="evidence" value="ECO:0007669"/>
    <property type="project" value="TreeGrafter"/>
</dbReference>